<evidence type="ECO:0000256" key="9">
    <source>
        <dbReference type="ARBA" id="ARBA00023136"/>
    </source>
</evidence>
<evidence type="ECO:0000256" key="2">
    <source>
        <dbReference type="ARBA" id="ARBA00004477"/>
    </source>
</evidence>
<evidence type="ECO:0000256" key="5">
    <source>
        <dbReference type="ARBA" id="ARBA00022692"/>
    </source>
</evidence>
<dbReference type="SUPFAM" id="SSF161084">
    <property type="entry name" value="MAPEG domain-like"/>
    <property type="match status" value="1"/>
</dbReference>
<reference evidence="14 15" key="1">
    <citation type="submission" date="2022-11" db="EMBL/GenBank/DDBJ databases">
        <title>Minimal conservation of predation-associated metabolite biosynthetic gene clusters underscores biosynthetic potential of Myxococcota including descriptions for ten novel species: Archangium lansinium sp. nov., Myxococcus landrumus sp. nov., Nannocystis bai.</title>
        <authorList>
            <person name="Ahearne A."/>
            <person name="Stevens C."/>
            <person name="Phillips K."/>
        </authorList>
    </citation>
    <scope>NUCLEOTIDE SEQUENCE [LARGE SCALE GENOMIC DNA]</scope>
    <source>
        <strain evidence="14 15">MIWBW</strain>
    </source>
</reference>
<organism evidence="14 15">
    <name type="scientific">Archangium lansingense</name>
    <dbReference type="NCBI Taxonomy" id="2995310"/>
    <lineage>
        <taxon>Bacteria</taxon>
        <taxon>Pseudomonadati</taxon>
        <taxon>Myxococcota</taxon>
        <taxon>Myxococcia</taxon>
        <taxon>Myxococcales</taxon>
        <taxon>Cystobacterineae</taxon>
        <taxon>Archangiaceae</taxon>
        <taxon>Archangium</taxon>
    </lineage>
</organism>
<keyword evidence="15" id="KW-1185">Reference proteome</keyword>
<name>A0ABT4AFN5_9BACT</name>
<dbReference type="InterPro" id="IPR001129">
    <property type="entry name" value="Membr-assoc_MAPEG"/>
</dbReference>
<dbReference type="EMBL" id="JAPNKA010000001">
    <property type="protein sequence ID" value="MCY1080505.1"/>
    <property type="molecule type" value="Genomic_DNA"/>
</dbReference>
<dbReference type="Gene3D" id="1.20.120.550">
    <property type="entry name" value="Membrane associated eicosanoid/glutathione metabolism-like domain"/>
    <property type="match status" value="1"/>
</dbReference>
<comment type="catalytic activity">
    <reaction evidence="12">
        <text>RX + glutathione = an S-substituted glutathione + a halide anion + H(+)</text>
        <dbReference type="Rhea" id="RHEA:16437"/>
        <dbReference type="ChEBI" id="CHEBI:15378"/>
        <dbReference type="ChEBI" id="CHEBI:16042"/>
        <dbReference type="ChEBI" id="CHEBI:17792"/>
        <dbReference type="ChEBI" id="CHEBI:57925"/>
        <dbReference type="ChEBI" id="CHEBI:90779"/>
        <dbReference type="EC" id="2.5.1.18"/>
    </reaction>
    <physiologicalReaction direction="left-to-right" evidence="12">
        <dbReference type="Rhea" id="RHEA:16438"/>
    </physiologicalReaction>
</comment>
<feature type="transmembrane region" description="Helical" evidence="13">
    <location>
        <begin position="20"/>
        <end position="41"/>
    </location>
</feature>
<comment type="subunit">
    <text evidence="10">Homotrimer; The trimer binds only one molecule of glutathione.</text>
</comment>
<keyword evidence="8" id="KW-0007">Acetylation</keyword>
<comment type="caution">
    <text evidence="14">The sequence shown here is derived from an EMBL/GenBank/DDBJ whole genome shotgun (WGS) entry which is preliminary data.</text>
</comment>
<dbReference type="InterPro" id="IPR023352">
    <property type="entry name" value="MAPEG-like_dom_sf"/>
</dbReference>
<feature type="transmembrane region" description="Helical" evidence="13">
    <location>
        <begin position="88"/>
        <end position="112"/>
    </location>
</feature>
<gene>
    <name evidence="14" type="ORF">OV287_39265</name>
</gene>
<feature type="transmembrane region" description="Helical" evidence="13">
    <location>
        <begin position="132"/>
        <end position="154"/>
    </location>
</feature>
<dbReference type="PANTHER" id="PTHR10689">
    <property type="entry name" value="MICROSOMAL GLUTATHIONE S-TRANSFERASE 1"/>
    <property type="match status" value="1"/>
</dbReference>
<evidence type="ECO:0000256" key="8">
    <source>
        <dbReference type="ARBA" id="ARBA00022990"/>
    </source>
</evidence>
<comment type="subcellular location">
    <subcellularLocation>
        <location evidence="2">Endoplasmic reticulum membrane</location>
        <topology evidence="2">Multi-pass membrane protein</topology>
    </subcellularLocation>
</comment>
<evidence type="ECO:0000256" key="10">
    <source>
        <dbReference type="ARBA" id="ARBA00038540"/>
    </source>
</evidence>
<dbReference type="Pfam" id="PF01124">
    <property type="entry name" value="MAPEG"/>
    <property type="match status" value="1"/>
</dbReference>
<keyword evidence="6" id="KW-0256">Endoplasmic reticulum</keyword>
<evidence type="ECO:0000256" key="6">
    <source>
        <dbReference type="ARBA" id="ARBA00022824"/>
    </source>
</evidence>
<keyword evidence="4" id="KW-0808">Transferase</keyword>
<evidence type="ECO:0000313" key="15">
    <source>
        <dbReference type="Proteomes" id="UP001207654"/>
    </source>
</evidence>
<evidence type="ECO:0000256" key="3">
    <source>
        <dbReference type="ARBA" id="ARBA00012452"/>
    </source>
</evidence>
<evidence type="ECO:0000256" key="4">
    <source>
        <dbReference type="ARBA" id="ARBA00022679"/>
    </source>
</evidence>
<keyword evidence="7 13" id="KW-1133">Transmembrane helix</keyword>
<dbReference type="EC" id="2.5.1.18" evidence="3"/>
<evidence type="ECO:0000256" key="7">
    <source>
        <dbReference type="ARBA" id="ARBA00022989"/>
    </source>
</evidence>
<sequence length="155" mass="17155">MNEFFTNVSSNLLLGFPGFRLYALCAVLLAIKMFAVGFYTARTRLRLKVAMNPEDAARFGAELSTTEHPEVERVLRAHRNDLENIPSFLIVGLIAVLLGVPVLGLQICLIAFTAARMVYSVAYIKGMQPWRSLTFGVGALSMFTLSVMIIIRILA</sequence>
<evidence type="ECO:0000256" key="11">
    <source>
        <dbReference type="ARBA" id="ARBA00039397"/>
    </source>
</evidence>
<dbReference type="RefSeq" id="WP_267539165.1">
    <property type="nucleotide sequence ID" value="NZ_JAPNKA010000001.1"/>
</dbReference>
<dbReference type="Proteomes" id="UP001207654">
    <property type="component" value="Unassembled WGS sequence"/>
</dbReference>
<evidence type="ECO:0000256" key="13">
    <source>
        <dbReference type="SAM" id="Phobius"/>
    </source>
</evidence>
<evidence type="ECO:0000256" key="1">
    <source>
        <dbReference type="ARBA" id="ARBA00003701"/>
    </source>
</evidence>
<comment type="function">
    <text evidence="1">Conjugation of reduced glutathione to a wide number of exogenous and endogenous hydrophobic electrophiles.</text>
</comment>
<dbReference type="InterPro" id="IPR040162">
    <property type="entry name" value="MGST1-like"/>
</dbReference>
<evidence type="ECO:0000256" key="12">
    <source>
        <dbReference type="ARBA" id="ARBA00049385"/>
    </source>
</evidence>
<evidence type="ECO:0000313" key="14">
    <source>
        <dbReference type="EMBL" id="MCY1080505.1"/>
    </source>
</evidence>
<protein>
    <recommendedName>
        <fullName evidence="11">Microsomal glutathione S-transferase 1</fullName>
        <ecNumber evidence="3">2.5.1.18</ecNumber>
    </recommendedName>
</protein>
<dbReference type="PANTHER" id="PTHR10689:SF6">
    <property type="entry name" value="MICROSOMAL GLUTATHIONE S-TRANSFERASE 1"/>
    <property type="match status" value="1"/>
</dbReference>
<accession>A0ABT4AFN5</accession>
<keyword evidence="5 13" id="KW-0812">Transmembrane</keyword>
<proteinExistence type="predicted"/>
<keyword evidence="9 13" id="KW-0472">Membrane</keyword>